<dbReference type="EC" id="3.1.1.-" evidence="3"/>
<protein>
    <recommendedName>
        <fullName evidence="3">Carboxylic ester hydrolase</fullName>
        <ecNumber evidence="3">3.1.1.-</ecNumber>
    </recommendedName>
</protein>
<comment type="caution">
    <text evidence="5">The sequence shown here is derived from an EMBL/GenBank/DDBJ whole genome shotgun (WGS) entry which is preliminary data.</text>
</comment>
<feature type="domain" description="Carboxylesterase type B" evidence="4">
    <location>
        <begin position="5"/>
        <end position="379"/>
    </location>
</feature>
<dbReference type="PANTHER" id="PTHR43903">
    <property type="entry name" value="NEUROLIGIN"/>
    <property type="match status" value="1"/>
</dbReference>
<gene>
    <name evidence="5" type="ORF">OFUS_LOCUS2946</name>
</gene>
<dbReference type="AlphaFoldDB" id="A0A8S4N448"/>
<evidence type="ECO:0000256" key="1">
    <source>
        <dbReference type="ARBA" id="ARBA00005964"/>
    </source>
</evidence>
<organism evidence="5 6">
    <name type="scientific">Owenia fusiformis</name>
    <name type="common">Polychaete worm</name>
    <dbReference type="NCBI Taxonomy" id="6347"/>
    <lineage>
        <taxon>Eukaryota</taxon>
        <taxon>Metazoa</taxon>
        <taxon>Spiralia</taxon>
        <taxon>Lophotrochozoa</taxon>
        <taxon>Annelida</taxon>
        <taxon>Polychaeta</taxon>
        <taxon>Sedentaria</taxon>
        <taxon>Canalipalpata</taxon>
        <taxon>Sabellida</taxon>
        <taxon>Oweniida</taxon>
        <taxon>Oweniidae</taxon>
        <taxon>Owenia</taxon>
    </lineage>
</organism>
<dbReference type="InterPro" id="IPR002018">
    <property type="entry name" value="CarbesteraseB"/>
</dbReference>
<evidence type="ECO:0000256" key="2">
    <source>
        <dbReference type="ARBA" id="ARBA00022801"/>
    </source>
</evidence>
<comment type="similarity">
    <text evidence="1 3">Belongs to the type-B carboxylesterase/lipase family.</text>
</comment>
<dbReference type="Proteomes" id="UP000749559">
    <property type="component" value="Unassembled WGS sequence"/>
</dbReference>
<evidence type="ECO:0000259" key="4">
    <source>
        <dbReference type="Pfam" id="PF00135"/>
    </source>
</evidence>
<dbReference type="PROSITE" id="PS00122">
    <property type="entry name" value="CARBOXYLESTERASE_B_1"/>
    <property type="match status" value="1"/>
</dbReference>
<reference evidence="5" key="1">
    <citation type="submission" date="2022-03" db="EMBL/GenBank/DDBJ databases">
        <authorList>
            <person name="Martin C."/>
        </authorList>
    </citation>
    <scope>NUCLEOTIDE SEQUENCE</scope>
</reference>
<dbReference type="OrthoDB" id="3200163at2759"/>
<name>A0A8S4N448_OWEFU</name>
<sequence length="433" mass="49293">MFSEGFLSSDDDIAPGNYGLLDQIQAMKWVKHNIQVFGGDPDRVTIFGESAGGGSVGLHLFSNLSRGLFKNAIPQSGISTSPWAIYRPPYTTRDAIVAKAIQLNCSTASSSEMIACLRTMSPRELVEKKPLGPPMISVWAPRVDGHVIAATPEEMMQQGSFFPVPMMTGTTRNEDAGAASGIPNVEKGFNKSYYDSLVYGWSRRFGNYSNVVENAIKCEYPPSDDPTKNRESFIAFKSHYGYTSPHQIYAKVHTDKQPNVWMYLFDYVGKNDPEPKWKGAYHGIEMMYMFGAPFWESIPCPYTEDRCLSNWGKKQEWNDEDRRISLLTMRFWSNMAKYSDPRDGDTKWDRFDKTKERYLEITSKMSIKEHYLPEKMKFWKDTMPKMLRGEMKVHPRCAAASDTNTLIVSSFLFPLSILVICQTTVEMGIFTFF</sequence>
<proteinExistence type="inferred from homology"/>
<evidence type="ECO:0000313" key="6">
    <source>
        <dbReference type="Proteomes" id="UP000749559"/>
    </source>
</evidence>
<accession>A0A8S4N448</accession>
<dbReference type="EMBL" id="CAIIXF020000001">
    <property type="protein sequence ID" value="CAH1775671.1"/>
    <property type="molecule type" value="Genomic_DNA"/>
</dbReference>
<keyword evidence="2 3" id="KW-0378">Hydrolase</keyword>
<dbReference type="Gene3D" id="3.40.50.1820">
    <property type="entry name" value="alpha/beta hydrolase"/>
    <property type="match status" value="1"/>
</dbReference>
<dbReference type="InterPro" id="IPR051093">
    <property type="entry name" value="Neuroligin/BSAL"/>
</dbReference>
<evidence type="ECO:0000256" key="3">
    <source>
        <dbReference type="RuleBase" id="RU361235"/>
    </source>
</evidence>
<dbReference type="InterPro" id="IPR019826">
    <property type="entry name" value="Carboxylesterase_B_AS"/>
</dbReference>
<dbReference type="SUPFAM" id="SSF53474">
    <property type="entry name" value="alpha/beta-Hydrolases"/>
    <property type="match status" value="1"/>
</dbReference>
<dbReference type="Pfam" id="PF00135">
    <property type="entry name" value="COesterase"/>
    <property type="match status" value="1"/>
</dbReference>
<evidence type="ECO:0000313" key="5">
    <source>
        <dbReference type="EMBL" id="CAH1775671.1"/>
    </source>
</evidence>
<dbReference type="GO" id="GO:0016787">
    <property type="term" value="F:hydrolase activity"/>
    <property type="evidence" value="ECO:0007669"/>
    <property type="project" value="UniProtKB-KW"/>
</dbReference>
<keyword evidence="6" id="KW-1185">Reference proteome</keyword>
<dbReference type="InterPro" id="IPR029058">
    <property type="entry name" value="AB_hydrolase_fold"/>
</dbReference>